<feature type="region of interest" description="Disordered" evidence="1">
    <location>
        <begin position="21"/>
        <end position="56"/>
    </location>
</feature>
<dbReference type="Ensembl" id="ENSFTIT00000022495.1">
    <property type="protein sequence ID" value="ENSFTIP00000021588.1"/>
    <property type="gene ID" value="ENSFTIG00000014033.1"/>
</dbReference>
<keyword evidence="3" id="KW-1185">Reference proteome</keyword>
<reference evidence="2" key="2">
    <citation type="submission" date="2025-09" db="UniProtKB">
        <authorList>
            <consortium name="Ensembl"/>
        </authorList>
    </citation>
    <scope>IDENTIFICATION</scope>
</reference>
<reference evidence="2" key="1">
    <citation type="submission" date="2025-08" db="UniProtKB">
        <authorList>
            <consortium name="Ensembl"/>
        </authorList>
    </citation>
    <scope>IDENTIFICATION</scope>
</reference>
<accession>A0A8C4XTX2</accession>
<evidence type="ECO:0000313" key="2">
    <source>
        <dbReference type="Ensembl" id="ENSFTIP00000021588.1"/>
    </source>
</evidence>
<dbReference type="Proteomes" id="UP000694562">
    <property type="component" value="Unplaced"/>
</dbReference>
<name>A0A8C4XTX2_FALTI</name>
<dbReference type="AlphaFoldDB" id="A0A8C4XTX2"/>
<sequence>MQSCNSDLISSYMDDTTRSAYLSNAPSQDSARAELHTTQGGRVGRSRHGPRWRKQQRHHLCTPFPIQLCQPDLLRTLDSRKITLHGTIPSLLSIANVIQLTY</sequence>
<proteinExistence type="predicted"/>
<feature type="compositionally biased region" description="Basic residues" evidence="1">
    <location>
        <begin position="44"/>
        <end position="56"/>
    </location>
</feature>
<evidence type="ECO:0000256" key="1">
    <source>
        <dbReference type="SAM" id="MobiDB-lite"/>
    </source>
</evidence>
<evidence type="ECO:0000313" key="3">
    <source>
        <dbReference type="Proteomes" id="UP000694562"/>
    </source>
</evidence>
<organism evidence="2 3">
    <name type="scientific">Falco tinnunculus</name>
    <name type="common">Common kestrel</name>
    <dbReference type="NCBI Taxonomy" id="100819"/>
    <lineage>
        <taxon>Eukaryota</taxon>
        <taxon>Metazoa</taxon>
        <taxon>Chordata</taxon>
        <taxon>Craniata</taxon>
        <taxon>Vertebrata</taxon>
        <taxon>Euteleostomi</taxon>
        <taxon>Archelosauria</taxon>
        <taxon>Archosauria</taxon>
        <taxon>Dinosauria</taxon>
        <taxon>Saurischia</taxon>
        <taxon>Theropoda</taxon>
        <taxon>Coelurosauria</taxon>
        <taxon>Aves</taxon>
        <taxon>Neognathae</taxon>
        <taxon>Neoaves</taxon>
        <taxon>Telluraves</taxon>
        <taxon>Australaves</taxon>
        <taxon>Falconiformes</taxon>
        <taxon>Falconidae</taxon>
        <taxon>Falco</taxon>
    </lineage>
</organism>
<protein>
    <submittedName>
        <fullName evidence="2">Uncharacterized protein</fullName>
    </submittedName>
</protein>
<feature type="compositionally biased region" description="Polar residues" evidence="1">
    <location>
        <begin position="21"/>
        <end position="40"/>
    </location>
</feature>